<evidence type="ECO:0000256" key="4">
    <source>
        <dbReference type="ARBA" id="ARBA00022741"/>
    </source>
</evidence>
<keyword evidence="11" id="KW-1185">Reference proteome</keyword>
<comment type="catalytic activity">
    <reaction evidence="8">
        <text>Mo-molybdopterin + GTP + H(+) = Mo-molybdopterin guanine dinucleotide + diphosphate</text>
        <dbReference type="Rhea" id="RHEA:34243"/>
        <dbReference type="ChEBI" id="CHEBI:15378"/>
        <dbReference type="ChEBI" id="CHEBI:33019"/>
        <dbReference type="ChEBI" id="CHEBI:37565"/>
        <dbReference type="ChEBI" id="CHEBI:71302"/>
        <dbReference type="ChEBI" id="CHEBI:71310"/>
        <dbReference type="EC" id="2.7.7.77"/>
    </reaction>
</comment>
<keyword evidence="2 8" id="KW-0808">Transferase</keyword>
<feature type="domain" description="MobA-like NTP transferase" evidence="9">
    <location>
        <begin position="8"/>
        <end position="162"/>
    </location>
</feature>
<feature type="binding site" evidence="8">
    <location>
        <position position="23"/>
    </location>
    <ligand>
        <name>GTP</name>
        <dbReference type="ChEBI" id="CHEBI:37565"/>
    </ligand>
</feature>
<keyword evidence="10" id="KW-0548">Nucleotidyltransferase</keyword>
<dbReference type="InterPro" id="IPR025877">
    <property type="entry name" value="MobA-like_NTP_Trfase"/>
</dbReference>
<feature type="binding site" evidence="8">
    <location>
        <begin position="11"/>
        <end position="13"/>
    </location>
    <ligand>
        <name>GTP</name>
        <dbReference type="ChEBI" id="CHEBI:37565"/>
    </ligand>
</feature>
<evidence type="ECO:0000256" key="6">
    <source>
        <dbReference type="ARBA" id="ARBA00023134"/>
    </source>
</evidence>
<comment type="cofactor">
    <cofactor evidence="8">
        <name>Mg(2+)</name>
        <dbReference type="ChEBI" id="CHEBI:18420"/>
    </cofactor>
</comment>
<organism evidence="10 11">
    <name type="scientific">Pseudorhizobium endolithicum</name>
    <dbReference type="NCBI Taxonomy" id="1191678"/>
    <lineage>
        <taxon>Bacteria</taxon>
        <taxon>Pseudomonadati</taxon>
        <taxon>Pseudomonadota</taxon>
        <taxon>Alphaproteobacteria</taxon>
        <taxon>Hyphomicrobiales</taxon>
        <taxon>Rhizobiaceae</taxon>
        <taxon>Rhizobium/Agrobacterium group</taxon>
        <taxon>Pseudorhizobium</taxon>
    </lineage>
</organism>
<keyword evidence="1 8" id="KW-0963">Cytoplasm</keyword>
<dbReference type="NCBIfam" id="TIGR02665">
    <property type="entry name" value="molyb_mobA"/>
    <property type="match status" value="1"/>
</dbReference>
<feature type="binding site" evidence="8">
    <location>
        <position position="51"/>
    </location>
    <ligand>
        <name>GTP</name>
        <dbReference type="ChEBI" id="CHEBI:37565"/>
    </ligand>
</feature>
<dbReference type="Proteomes" id="UP000606921">
    <property type="component" value="Unassembled WGS sequence"/>
</dbReference>
<comment type="subcellular location">
    <subcellularLocation>
        <location evidence="8">Cytoplasm</location>
    </subcellularLocation>
</comment>
<keyword evidence="6 8" id="KW-0342">GTP-binding</keyword>
<evidence type="ECO:0000256" key="1">
    <source>
        <dbReference type="ARBA" id="ARBA00022490"/>
    </source>
</evidence>
<dbReference type="GO" id="GO:0016779">
    <property type="term" value="F:nucleotidyltransferase activity"/>
    <property type="evidence" value="ECO:0007669"/>
    <property type="project" value="UniProtKB-KW"/>
</dbReference>
<evidence type="ECO:0000313" key="10">
    <source>
        <dbReference type="EMBL" id="CAD7045208.1"/>
    </source>
</evidence>
<keyword evidence="5 8" id="KW-0460">Magnesium</keyword>
<dbReference type="Pfam" id="PF12804">
    <property type="entry name" value="NTP_transf_3"/>
    <property type="match status" value="1"/>
</dbReference>
<protein>
    <recommendedName>
        <fullName evidence="8">Molybdenum cofactor guanylyltransferase</fullName>
        <shortName evidence="8">MoCo guanylyltransferase</shortName>
        <ecNumber evidence="8">2.7.7.77</ecNumber>
    </recommendedName>
    <alternativeName>
        <fullName evidence="8">GTP:molybdopterin guanylyltransferase</fullName>
    </alternativeName>
    <alternativeName>
        <fullName evidence="8">Mo-MPT guanylyltransferase</fullName>
    </alternativeName>
    <alternativeName>
        <fullName evidence="8">Molybdopterin guanylyltransferase</fullName>
    </alternativeName>
    <alternativeName>
        <fullName evidence="8">Molybdopterin-guanine dinucleotide synthase</fullName>
        <shortName evidence="8">MGD synthase</shortName>
    </alternativeName>
</protein>
<dbReference type="HAMAP" id="MF_00316">
    <property type="entry name" value="MobA"/>
    <property type="match status" value="1"/>
</dbReference>
<dbReference type="SUPFAM" id="SSF53448">
    <property type="entry name" value="Nucleotide-diphospho-sugar transferases"/>
    <property type="match status" value="1"/>
</dbReference>
<dbReference type="InterPro" id="IPR013482">
    <property type="entry name" value="Molybde_CF_guanTrfase"/>
</dbReference>
<name>A0ABN7JS21_9HYPH</name>
<keyword evidence="4 8" id="KW-0547">Nucleotide-binding</keyword>
<dbReference type="PANTHER" id="PTHR19136">
    <property type="entry name" value="MOLYBDENUM COFACTOR GUANYLYLTRANSFERASE"/>
    <property type="match status" value="1"/>
</dbReference>
<dbReference type="EC" id="2.7.7.77" evidence="8"/>
<dbReference type="PANTHER" id="PTHR19136:SF81">
    <property type="entry name" value="MOLYBDENUM COFACTOR GUANYLYLTRANSFERASE"/>
    <property type="match status" value="1"/>
</dbReference>
<dbReference type="CDD" id="cd02503">
    <property type="entry name" value="MobA"/>
    <property type="match status" value="1"/>
</dbReference>
<dbReference type="RefSeq" id="WP_142593278.1">
    <property type="nucleotide sequence ID" value="NZ_CABFWF030000013.1"/>
</dbReference>
<evidence type="ECO:0000313" key="11">
    <source>
        <dbReference type="Proteomes" id="UP000606921"/>
    </source>
</evidence>
<keyword evidence="3 8" id="KW-0479">Metal-binding</keyword>
<accession>A0ABN7JS21</accession>
<dbReference type="InterPro" id="IPR029044">
    <property type="entry name" value="Nucleotide-diphossugar_trans"/>
</dbReference>
<gene>
    <name evidence="8" type="primary">mobA</name>
    <name evidence="10" type="ORF">REJC140_03933</name>
</gene>
<feature type="binding site" evidence="8">
    <location>
        <position position="102"/>
    </location>
    <ligand>
        <name>GTP</name>
        <dbReference type="ChEBI" id="CHEBI:37565"/>
    </ligand>
</feature>
<dbReference type="Gene3D" id="3.90.550.10">
    <property type="entry name" value="Spore Coat Polysaccharide Biosynthesis Protein SpsA, Chain A"/>
    <property type="match status" value="1"/>
</dbReference>
<comment type="function">
    <text evidence="8">Transfers a GMP moiety from GTP to Mo-molybdopterin (Mo-MPT) cofactor (Moco or molybdenum cofactor) to form Mo-molybdopterin guanine dinucleotide (Mo-MGD) cofactor.</text>
</comment>
<comment type="similarity">
    <text evidence="8">Belongs to the MobA family.</text>
</comment>
<dbReference type="EMBL" id="CABFWF030000013">
    <property type="protein sequence ID" value="CAD7045208.1"/>
    <property type="molecule type" value="Genomic_DNA"/>
</dbReference>
<reference evidence="10 11" key="1">
    <citation type="submission" date="2020-11" db="EMBL/GenBank/DDBJ databases">
        <authorList>
            <person name="Lassalle F."/>
        </authorList>
    </citation>
    <scope>NUCLEOTIDE SEQUENCE [LARGE SCALE GENOMIC DNA]</scope>
    <source>
        <strain evidence="10 11">JC140</strain>
    </source>
</reference>
<comment type="caution">
    <text evidence="10">The sequence shown here is derived from an EMBL/GenBank/DDBJ whole genome shotgun (WGS) entry which is preliminary data.</text>
</comment>
<evidence type="ECO:0000256" key="3">
    <source>
        <dbReference type="ARBA" id="ARBA00022723"/>
    </source>
</evidence>
<evidence type="ECO:0000256" key="8">
    <source>
        <dbReference type="HAMAP-Rule" id="MF_00316"/>
    </source>
</evidence>
<evidence type="ECO:0000256" key="7">
    <source>
        <dbReference type="ARBA" id="ARBA00023150"/>
    </source>
</evidence>
<keyword evidence="7 8" id="KW-0501">Molybdenum cofactor biosynthesis</keyword>
<evidence type="ECO:0000259" key="9">
    <source>
        <dbReference type="Pfam" id="PF12804"/>
    </source>
</evidence>
<proteinExistence type="inferred from homology"/>
<feature type="binding site" evidence="8">
    <location>
        <position position="67"/>
    </location>
    <ligand>
        <name>GTP</name>
        <dbReference type="ChEBI" id="CHEBI:37565"/>
    </ligand>
</feature>
<evidence type="ECO:0000256" key="5">
    <source>
        <dbReference type="ARBA" id="ARBA00022842"/>
    </source>
</evidence>
<comment type="subunit">
    <text evidence="8">Monomer.</text>
</comment>
<comment type="domain">
    <text evidence="8">The N-terminal domain determines nucleotide recognition and specific binding, while the C-terminal domain determines the specific binding to the target protein.</text>
</comment>
<evidence type="ECO:0000256" key="2">
    <source>
        <dbReference type="ARBA" id="ARBA00022679"/>
    </source>
</evidence>
<sequence length="207" mass="21904">MTPAAPPALILAGGRSSRMGRDKLLLPFGEDSFLGHIMRRLAPQVSGIAVNAPPGLPLPTGIEAIPDTLPGQPGPLAGVLAGLRDLAGKAGEQTHLLTVPSDAPFFPDDLCGRLQAALVDGKTVAVAASAGRMHPVFALWPLAVADDLEAWLGNPSHRRVSDFLARHRVETVTWDMLQTPIGPLDPFMNVNAPADLQEALRFLEVAR</sequence>
<feature type="binding site" evidence="8">
    <location>
        <position position="102"/>
    </location>
    <ligand>
        <name>Mg(2+)</name>
        <dbReference type="ChEBI" id="CHEBI:18420"/>
    </ligand>
</feature>